<dbReference type="Proteomes" id="UP000183417">
    <property type="component" value="Unassembled WGS sequence"/>
</dbReference>
<dbReference type="GeneID" id="94693871"/>
<dbReference type="InterPro" id="IPR018718">
    <property type="entry name" value="DUF2242"/>
</dbReference>
<dbReference type="Pfam" id="PF10001">
    <property type="entry name" value="DUF2242"/>
    <property type="match status" value="1"/>
</dbReference>
<evidence type="ECO:0000313" key="2">
    <source>
        <dbReference type="Proteomes" id="UP000183417"/>
    </source>
</evidence>
<evidence type="ECO:0008006" key="3">
    <source>
        <dbReference type="Google" id="ProtNLM"/>
    </source>
</evidence>
<gene>
    <name evidence="1" type="ORF">SAMN05421547_11795</name>
</gene>
<dbReference type="RefSeq" id="WP_016450474.1">
    <property type="nucleotide sequence ID" value="NZ_AP025556.1"/>
</dbReference>
<accession>A0A1H3RZD5</accession>
<protein>
    <recommendedName>
        <fullName evidence="3">DUF2242 domain-containing protein</fullName>
    </recommendedName>
</protein>
<evidence type="ECO:0000313" key="1">
    <source>
        <dbReference type="EMBL" id="SDZ31064.1"/>
    </source>
</evidence>
<reference evidence="1 2" key="1">
    <citation type="submission" date="2016-10" db="EMBL/GenBank/DDBJ databases">
        <authorList>
            <person name="de Groot N.N."/>
        </authorList>
    </citation>
    <scope>NUCLEOTIDE SEQUENCE [LARGE SCALE GENOMIC DNA]</scope>
    <source>
        <strain evidence="1 2">LMG 24775</strain>
    </source>
</reference>
<proteinExistence type="predicted"/>
<name>A0A1H3RZD5_9BURK</name>
<dbReference type="EMBL" id="FNPE01000017">
    <property type="protein sequence ID" value="SDZ31064.1"/>
    <property type="molecule type" value="Genomic_DNA"/>
</dbReference>
<dbReference type="PROSITE" id="PS51257">
    <property type="entry name" value="PROKAR_LIPOPROTEIN"/>
    <property type="match status" value="1"/>
</dbReference>
<dbReference type="AlphaFoldDB" id="A0A1H3RZD5"/>
<organism evidence="1 2">
    <name type="scientific">Delftia lacustris</name>
    <dbReference type="NCBI Taxonomy" id="558537"/>
    <lineage>
        <taxon>Bacteria</taxon>
        <taxon>Pseudomonadati</taxon>
        <taxon>Pseudomonadota</taxon>
        <taxon>Betaproteobacteria</taxon>
        <taxon>Burkholderiales</taxon>
        <taxon>Comamonadaceae</taxon>
        <taxon>Delftia</taxon>
    </lineage>
</organism>
<sequence length="192" mass="20273">MRCAGALAVIMVLAGCGSTIPQHVPVQESFGSTETFSRMFDASPAQTCEAARRALLSQGYIAMARTAELIEGSKSFQPDPELNLQMNIRVVCVPETADGQVSIGFVTALQDRYTLKKSANSASLGVGALGSVSLPFSSGSDSMVKVGSETIAKSGFYDSFFELVSRYLAQDRDSIAVPTPVAPQNTIPSADH</sequence>